<keyword evidence="3" id="KW-1185">Reference proteome</keyword>
<protein>
    <recommendedName>
        <fullName evidence="1">Methanogenesis regulatory protein FilR1 middle domain-containing protein</fullName>
    </recommendedName>
</protein>
<evidence type="ECO:0000259" key="1">
    <source>
        <dbReference type="Pfam" id="PF08350"/>
    </source>
</evidence>
<evidence type="ECO:0000313" key="3">
    <source>
        <dbReference type="Proteomes" id="UP000236584"/>
    </source>
</evidence>
<dbReference type="Proteomes" id="UP000236584">
    <property type="component" value="Chromosome"/>
</dbReference>
<organism evidence="2 3">
    <name type="scientific">Salinigranum rubrum</name>
    <dbReference type="NCBI Taxonomy" id="755307"/>
    <lineage>
        <taxon>Archaea</taxon>
        <taxon>Methanobacteriati</taxon>
        <taxon>Methanobacteriota</taxon>
        <taxon>Stenosarchaea group</taxon>
        <taxon>Halobacteria</taxon>
        <taxon>Halobacteriales</taxon>
        <taxon>Haloferacaceae</taxon>
        <taxon>Salinigranum</taxon>
    </lineage>
</organism>
<feature type="domain" description="Methanogenesis regulatory protein FilR1 middle" evidence="1">
    <location>
        <begin position="51"/>
        <end position="179"/>
    </location>
</feature>
<name>A0A2I8VPV5_9EURY</name>
<dbReference type="OrthoDB" id="330490at2157"/>
<evidence type="ECO:0000313" key="2">
    <source>
        <dbReference type="EMBL" id="AUV83952.1"/>
    </source>
</evidence>
<sequence length="191" mass="21410">MVLDRYEELERSVENAKNLDVFLSNIGDVADEVDTDLLAAQTVTTSTPDNPHGPIDRWLDLVDGVVDAYYGVTPIVSRVFNEAAEGAIGPETHMELVIDESVLKTSREQFPDALELAFELDQFTLWVVPTDLEYGLTIVDDHVWVAAYDDFGNIVASVDGDDERFVEWAHACYDDLRERSRQVEPENVSTS</sequence>
<accession>A0A2I8VPV5</accession>
<dbReference type="Pfam" id="PF08350">
    <property type="entry name" value="FilR1_middle"/>
    <property type="match status" value="1"/>
</dbReference>
<reference evidence="2 3" key="1">
    <citation type="submission" date="2018-01" db="EMBL/GenBank/DDBJ databases">
        <title>Complete genome sequence of Salinigranum rubrum GX10T, an extremely halophilic archaeon isolated from a marine solar saltern.</title>
        <authorList>
            <person name="Han S."/>
        </authorList>
    </citation>
    <scope>NUCLEOTIDE SEQUENCE [LARGE SCALE GENOMIC DNA]</scope>
    <source>
        <strain evidence="2 3">GX10</strain>
    </source>
</reference>
<dbReference type="AlphaFoldDB" id="A0A2I8VPV5"/>
<gene>
    <name evidence="2" type="ORF">C2R22_10670</name>
</gene>
<dbReference type="EMBL" id="CP026309">
    <property type="protein sequence ID" value="AUV83952.1"/>
    <property type="molecule type" value="Genomic_DNA"/>
</dbReference>
<dbReference type="InterPro" id="IPR013561">
    <property type="entry name" value="FilR1_middle_dom"/>
</dbReference>
<proteinExistence type="predicted"/>
<dbReference type="KEGG" id="srub:C2R22_10670"/>